<gene>
    <name evidence="3" type="ORF">COEREDRAFT_83530</name>
</gene>
<keyword evidence="2" id="KW-1133">Transmembrane helix</keyword>
<sequence length="219" mass="25244">MGLLRLGSPLQISGDNRKSEAVPQIVFSTELRSSVKLRALRRVQRKRVVWISTELVFLAVLLALLIFYSLRLSKKNGNRYAKWSSSWVIILLSVLSVVVAYALFATYYYYGMRLEWIKDPETSDDVVLNPQAHDAGGFGWRVICFRRQNQSRRQRRQWKQKHQPPWLQTQGRNSRAWREMRARQRDASLTGPVAAGSGAKALHPPRFSSRRGPAHYPPL</sequence>
<feature type="region of interest" description="Disordered" evidence="1">
    <location>
        <begin position="154"/>
        <end position="219"/>
    </location>
</feature>
<feature type="transmembrane region" description="Helical" evidence="2">
    <location>
        <begin position="88"/>
        <end position="110"/>
    </location>
</feature>
<dbReference type="AlphaFoldDB" id="A0A2G5B326"/>
<evidence type="ECO:0000313" key="3">
    <source>
        <dbReference type="EMBL" id="PIA13422.1"/>
    </source>
</evidence>
<name>A0A2G5B326_COERN</name>
<organism evidence="3 4">
    <name type="scientific">Coemansia reversa (strain ATCC 12441 / NRRL 1564)</name>
    <dbReference type="NCBI Taxonomy" id="763665"/>
    <lineage>
        <taxon>Eukaryota</taxon>
        <taxon>Fungi</taxon>
        <taxon>Fungi incertae sedis</taxon>
        <taxon>Zoopagomycota</taxon>
        <taxon>Kickxellomycotina</taxon>
        <taxon>Kickxellomycetes</taxon>
        <taxon>Kickxellales</taxon>
        <taxon>Kickxellaceae</taxon>
        <taxon>Coemansia</taxon>
    </lineage>
</organism>
<keyword evidence="2" id="KW-0812">Transmembrane</keyword>
<dbReference type="OrthoDB" id="5594566at2759"/>
<feature type="compositionally biased region" description="Basic and acidic residues" evidence="1">
    <location>
        <begin position="176"/>
        <end position="186"/>
    </location>
</feature>
<keyword evidence="2" id="KW-0472">Membrane</keyword>
<dbReference type="Proteomes" id="UP000242474">
    <property type="component" value="Unassembled WGS sequence"/>
</dbReference>
<reference evidence="3 4" key="1">
    <citation type="journal article" date="2015" name="Genome Biol. Evol.">
        <title>Phylogenomic analyses indicate that early fungi evolved digesting cell walls of algal ancestors of land plants.</title>
        <authorList>
            <person name="Chang Y."/>
            <person name="Wang S."/>
            <person name="Sekimoto S."/>
            <person name="Aerts A.L."/>
            <person name="Choi C."/>
            <person name="Clum A."/>
            <person name="LaButti K.M."/>
            <person name="Lindquist E.A."/>
            <person name="Yee Ngan C."/>
            <person name="Ohm R.A."/>
            <person name="Salamov A.A."/>
            <person name="Grigoriev I.V."/>
            <person name="Spatafora J.W."/>
            <person name="Berbee M.L."/>
        </authorList>
    </citation>
    <scope>NUCLEOTIDE SEQUENCE [LARGE SCALE GENOMIC DNA]</scope>
    <source>
        <strain evidence="3 4">NRRL 1564</strain>
    </source>
</reference>
<keyword evidence="4" id="KW-1185">Reference proteome</keyword>
<evidence type="ECO:0000313" key="4">
    <source>
        <dbReference type="Proteomes" id="UP000242474"/>
    </source>
</evidence>
<protein>
    <submittedName>
        <fullName evidence="3">Uncharacterized protein</fullName>
    </submittedName>
</protein>
<evidence type="ECO:0000256" key="2">
    <source>
        <dbReference type="SAM" id="Phobius"/>
    </source>
</evidence>
<accession>A0A2G5B326</accession>
<dbReference type="EMBL" id="KZ303538">
    <property type="protein sequence ID" value="PIA13422.1"/>
    <property type="molecule type" value="Genomic_DNA"/>
</dbReference>
<feature type="transmembrane region" description="Helical" evidence="2">
    <location>
        <begin position="48"/>
        <end position="68"/>
    </location>
</feature>
<proteinExistence type="predicted"/>
<evidence type="ECO:0000256" key="1">
    <source>
        <dbReference type="SAM" id="MobiDB-lite"/>
    </source>
</evidence>